<protein>
    <submittedName>
        <fullName evidence="2">Uncharacterized protein</fullName>
    </submittedName>
</protein>
<evidence type="ECO:0000313" key="5">
    <source>
        <dbReference type="Proteomes" id="UP000663870"/>
    </source>
</evidence>
<dbReference type="AlphaFoldDB" id="A0A813YG07"/>
<proteinExistence type="predicted"/>
<sequence length="210" mass="24001">MTNRIILLLALFITFFHAINSSRNVHPTFQDPHPVPPQPSQYTTSIILNGQPAMYYADTTVKRDRLDESNRNQISIIDFKTYRLYVILGEACSWAQIPGKIKPLLAFSTYDFIGNLTHNNTLCNKWNGCHNYEIPPAPFDYYATVKGNVPMDLNLPTVDVNIHFSNFTFGPPPPSTFDIPSNCTLTEFNQLFHPIFSYFIIENSDIEMLC</sequence>
<dbReference type="EMBL" id="CAJNOL010000601">
    <property type="protein sequence ID" value="CAF1133397.1"/>
    <property type="molecule type" value="Genomic_DNA"/>
</dbReference>
<evidence type="ECO:0000256" key="1">
    <source>
        <dbReference type="SAM" id="SignalP"/>
    </source>
</evidence>
<accession>A0A813YG07</accession>
<keyword evidence="5" id="KW-1185">Reference proteome</keyword>
<evidence type="ECO:0000313" key="3">
    <source>
        <dbReference type="EMBL" id="CAF1133397.1"/>
    </source>
</evidence>
<keyword evidence="1" id="KW-0732">Signal</keyword>
<comment type="caution">
    <text evidence="2">The sequence shown here is derived from an EMBL/GenBank/DDBJ whole genome shotgun (WGS) entry which is preliminary data.</text>
</comment>
<evidence type="ECO:0000313" key="2">
    <source>
        <dbReference type="EMBL" id="CAF0883645.1"/>
    </source>
</evidence>
<dbReference type="Proteomes" id="UP000663854">
    <property type="component" value="Unassembled WGS sequence"/>
</dbReference>
<reference evidence="2" key="1">
    <citation type="submission" date="2021-02" db="EMBL/GenBank/DDBJ databases">
        <authorList>
            <person name="Nowell W R."/>
        </authorList>
    </citation>
    <scope>NUCLEOTIDE SEQUENCE</scope>
</reference>
<dbReference type="Proteomes" id="UP000663870">
    <property type="component" value="Unassembled WGS sequence"/>
</dbReference>
<organism evidence="2 4">
    <name type="scientific">Rotaria sordida</name>
    <dbReference type="NCBI Taxonomy" id="392033"/>
    <lineage>
        <taxon>Eukaryota</taxon>
        <taxon>Metazoa</taxon>
        <taxon>Spiralia</taxon>
        <taxon>Gnathifera</taxon>
        <taxon>Rotifera</taxon>
        <taxon>Eurotatoria</taxon>
        <taxon>Bdelloidea</taxon>
        <taxon>Philodinida</taxon>
        <taxon>Philodinidae</taxon>
        <taxon>Rotaria</taxon>
    </lineage>
</organism>
<evidence type="ECO:0000313" key="4">
    <source>
        <dbReference type="Proteomes" id="UP000663854"/>
    </source>
</evidence>
<feature type="chain" id="PRO_5036223585" evidence="1">
    <location>
        <begin position="22"/>
        <end position="210"/>
    </location>
</feature>
<name>A0A813YG07_9BILA</name>
<feature type="signal peptide" evidence="1">
    <location>
        <begin position="1"/>
        <end position="21"/>
    </location>
</feature>
<gene>
    <name evidence="3" type="ORF">JXQ802_LOCUS20825</name>
    <name evidence="2" type="ORF">PYM288_LOCUS8665</name>
</gene>
<dbReference type="EMBL" id="CAJNOH010000118">
    <property type="protein sequence ID" value="CAF0883645.1"/>
    <property type="molecule type" value="Genomic_DNA"/>
</dbReference>